<evidence type="ECO:0000256" key="5">
    <source>
        <dbReference type="ARBA" id="ARBA00023004"/>
    </source>
</evidence>
<dbReference type="PANTHER" id="PTHR46696">
    <property type="entry name" value="P450, PUTATIVE (EUROFUNG)-RELATED"/>
    <property type="match status" value="1"/>
</dbReference>
<name>A0A938B230_UNCTE</name>
<dbReference type="PROSITE" id="PS00086">
    <property type="entry name" value="CYTOCHROME_P450"/>
    <property type="match status" value="1"/>
</dbReference>
<sequence length="435" mass="49022">MTLRAVLRPLIIRAMLTYEWWQSGMIYNPLSPRVYLNPYPTYAALRAKDPVHWSPLMDAWVVATYEDIDAILRDHKRFSSDARHRRPRRTRTSRAPTGDPNMLVLDPPDHTRLRALVSKAFTPAAIEALKPRIVSLVTELLDRINTPNGFDVIEALAYPLPVMVMAGLLGVPPEDHAQFKLWSDRRARILEPTITTAEAHLAVQAAREFDAYFLQVVNARRAAPQDDLISTLVAVEEQGDKLTEHELLVMLRLLLIAGNETTTNLIGNGLLALLRHPEQLQMLQQHPELIPTALEELLRYDTPVQLDARTAMEDMDIKGRQILRGQGMVLLLGSANHDGAVFTHPERLDITRHEASHIAFGRGIHHCIGAPLARLEGRIAFEALLERFTDLRLLTEQPQFKDNVVLRGLRTLPIRATPRTLTSSRHLASSTPGRT</sequence>
<dbReference type="Pfam" id="PF00067">
    <property type="entry name" value="p450"/>
    <property type="match status" value="1"/>
</dbReference>
<dbReference type="GO" id="GO:0016705">
    <property type="term" value="F:oxidoreductase activity, acting on paired donors, with incorporation or reduction of molecular oxygen"/>
    <property type="evidence" value="ECO:0007669"/>
    <property type="project" value="InterPro"/>
</dbReference>
<comment type="caution">
    <text evidence="9">The sequence shown here is derived from an EMBL/GenBank/DDBJ whole genome shotgun (WGS) entry which is preliminary data.</text>
</comment>
<dbReference type="SUPFAM" id="SSF48264">
    <property type="entry name" value="Cytochrome P450"/>
    <property type="match status" value="1"/>
</dbReference>
<keyword evidence="3 7" id="KW-0479">Metal-binding</keyword>
<dbReference type="InterPro" id="IPR001128">
    <property type="entry name" value="Cyt_P450"/>
</dbReference>
<gene>
    <name evidence="9" type="ORF">FJZ47_01255</name>
</gene>
<proteinExistence type="inferred from homology"/>
<dbReference type="GO" id="GO:0020037">
    <property type="term" value="F:heme binding"/>
    <property type="evidence" value="ECO:0007669"/>
    <property type="project" value="InterPro"/>
</dbReference>
<keyword evidence="4 7" id="KW-0560">Oxidoreductase</keyword>
<dbReference type="InterPro" id="IPR017972">
    <property type="entry name" value="Cyt_P450_CS"/>
</dbReference>
<evidence type="ECO:0000313" key="9">
    <source>
        <dbReference type="EMBL" id="MBM3222420.1"/>
    </source>
</evidence>
<keyword evidence="2 7" id="KW-0349">Heme</keyword>
<dbReference type="InterPro" id="IPR036396">
    <property type="entry name" value="Cyt_P450_sf"/>
</dbReference>
<reference evidence="9" key="1">
    <citation type="submission" date="2019-03" db="EMBL/GenBank/DDBJ databases">
        <title>Lake Tanganyika Metagenome-Assembled Genomes (MAGs).</title>
        <authorList>
            <person name="Tran P."/>
        </authorList>
    </citation>
    <scope>NUCLEOTIDE SEQUENCE</scope>
    <source>
        <strain evidence="9">K_DeepCast_65m_m2_066</strain>
    </source>
</reference>
<dbReference type="FunFam" id="1.10.630.10:FF:000018">
    <property type="entry name" value="Cytochrome P450 monooxygenase"/>
    <property type="match status" value="1"/>
</dbReference>
<evidence type="ECO:0000313" key="10">
    <source>
        <dbReference type="Proteomes" id="UP000712673"/>
    </source>
</evidence>
<dbReference type="PANTHER" id="PTHR46696:SF1">
    <property type="entry name" value="CYTOCHROME P450 YJIB-RELATED"/>
    <property type="match status" value="1"/>
</dbReference>
<keyword evidence="5 7" id="KW-0408">Iron</keyword>
<keyword evidence="6 7" id="KW-0503">Monooxygenase</keyword>
<accession>A0A938B230</accession>
<feature type="region of interest" description="Disordered" evidence="8">
    <location>
        <begin position="81"/>
        <end position="103"/>
    </location>
</feature>
<evidence type="ECO:0000256" key="3">
    <source>
        <dbReference type="ARBA" id="ARBA00022723"/>
    </source>
</evidence>
<dbReference type="EMBL" id="VGLS01000018">
    <property type="protein sequence ID" value="MBM3222420.1"/>
    <property type="molecule type" value="Genomic_DNA"/>
</dbReference>
<evidence type="ECO:0000256" key="1">
    <source>
        <dbReference type="ARBA" id="ARBA00010617"/>
    </source>
</evidence>
<evidence type="ECO:0000256" key="6">
    <source>
        <dbReference type="ARBA" id="ARBA00023033"/>
    </source>
</evidence>
<dbReference type="GO" id="GO:0004497">
    <property type="term" value="F:monooxygenase activity"/>
    <property type="evidence" value="ECO:0007669"/>
    <property type="project" value="UniProtKB-KW"/>
</dbReference>
<evidence type="ECO:0000256" key="7">
    <source>
        <dbReference type="RuleBase" id="RU000461"/>
    </source>
</evidence>
<evidence type="ECO:0000256" key="8">
    <source>
        <dbReference type="SAM" id="MobiDB-lite"/>
    </source>
</evidence>
<dbReference type="AlphaFoldDB" id="A0A938B230"/>
<evidence type="ECO:0000256" key="2">
    <source>
        <dbReference type="ARBA" id="ARBA00022617"/>
    </source>
</evidence>
<feature type="compositionally biased region" description="Basic residues" evidence="8">
    <location>
        <begin position="83"/>
        <end position="92"/>
    </location>
</feature>
<dbReference type="InterPro" id="IPR002397">
    <property type="entry name" value="Cyt_P450_B"/>
</dbReference>
<dbReference type="GO" id="GO:0005506">
    <property type="term" value="F:iron ion binding"/>
    <property type="evidence" value="ECO:0007669"/>
    <property type="project" value="InterPro"/>
</dbReference>
<evidence type="ECO:0000256" key="4">
    <source>
        <dbReference type="ARBA" id="ARBA00023002"/>
    </source>
</evidence>
<dbReference type="PRINTS" id="PR00359">
    <property type="entry name" value="BP450"/>
</dbReference>
<dbReference type="Proteomes" id="UP000712673">
    <property type="component" value="Unassembled WGS sequence"/>
</dbReference>
<dbReference type="CDD" id="cd20625">
    <property type="entry name" value="CYP164-like"/>
    <property type="match status" value="1"/>
</dbReference>
<dbReference type="Gene3D" id="1.10.630.10">
    <property type="entry name" value="Cytochrome P450"/>
    <property type="match status" value="1"/>
</dbReference>
<protein>
    <submittedName>
        <fullName evidence="9">Cytochrome P450</fullName>
    </submittedName>
</protein>
<organism evidence="9 10">
    <name type="scientific">Tectimicrobiota bacterium</name>
    <dbReference type="NCBI Taxonomy" id="2528274"/>
    <lineage>
        <taxon>Bacteria</taxon>
        <taxon>Pseudomonadati</taxon>
        <taxon>Nitrospinota/Tectimicrobiota group</taxon>
        <taxon>Candidatus Tectimicrobiota</taxon>
    </lineage>
</organism>
<comment type="similarity">
    <text evidence="1 7">Belongs to the cytochrome P450 family.</text>
</comment>